<gene>
    <name evidence="1" type="ORF">A2210_02585</name>
</gene>
<proteinExistence type="predicted"/>
<evidence type="ECO:0000313" key="2">
    <source>
        <dbReference type="Proteomes" id="UP000177855"/>
    </source>
</evidence>
<dbReference type="AlphaFoldDB" id="A0A1F8CKC3"/>
<protein>
    <submittedName>
        <fullName evidence="1">Uncharacterized protein</fullName>
    </submittedName>
</protein>
<sequence length="97" mass="11314">MALPKFLQPYLPSYDITKLDKDAPSVSNEIITQVLNLGDDKAVRWVFDNYTLEEIRNAVKNPQRGVWNEESLNYWSQVLKIEKIENYDQAILNMNPV</sequence>
<dbReference type="Proteomes" id="UP000177855">
    <property type="component" value="Unassembled WGS sequence"/>
</dbReference>
<accession>A0A1F8CKC3</accession>
<dbReference type="EMBL" id="MGHS01000042">
    <property type="protein sequence ID" value="OGM76035.1"/>
    <property type="molecule type" value="Genomic_DNA"/>
</dbReference>
<name>A0A1F8CKC3_9BACT</name>
<evidence type="ECO:0000313" key="1">
    <source>
        <dbReference type="EMBL" id="OGM76035.1"/>
    </source>
</evidence>
<reference evidence="1 2" key="1">
    <citation type="journal article" date="2016" name="Nat. Commun.">
        <title>Thousands of microbial genomes shed light on interconnected biogeochemical processes in an aquifer system.</title>
        <authorList>
            <person name="Anantharaman K."/>
            <person name="Brown C.T."/>
            <person name="Hug L.A."/>
            <person name="Sharon I."/>
            <person name="Castelle C.J."/>
            <person name="Probst A.J."/>
            <person name="Thomas B.C."/>
            <person name="Singh A."/>
            <person name="Wilkins M.J."/>
            <person name="Karaoz U."/>
            <person name="Brodie E.L."/>
            <person name="Williams K.H."/>
            <person name="Hubbard S.S."/>
            <person name="Banfield J.F."/>
        </authorList>
    </citation>
    <scope>NUCLEOTIDE SEQUENCE [LARGE SCALE GENOMIC DNA]</scope>
</reference>
<organism evidence="1 2">
    <name type="scientific">Candidatus Woesebacteria bacterium RIFOXYA1_FULL_40_18</name>
    <dbReference type="NCBI Taxonomy" id="1802532"/>
    <lineage>
        <taxon>Bacteria</taxon>
        <taxon>Candidatus Woeseibacteriota</taxon>
    </lineage>
</organism>
<comment type="caution">
    <text evidence="1">The sequence shown here is derived from an EMBL/GenBank/DDBJ whole genome shotgun (WGS) entry which is preliminary data.</text>
</comment>